<feature type="compositionally biased region" description="Low complexity" evidence="1">
    <location>
        <begin position="1"/>
        <end position="50"/>
    </location>
</feature>
<sequence length="271" mass="28054">MSEAATTTTAAPAPASGAAPAPAAAESLLSASAGAPAPAPSAAAPAAGGADDLSWLPEKHRVNGADGQIDMAASAKKLGEAYGALSQKLGQPPAVPANASEYSFDIPDQFKDVAMDETMSAAFRERAHKAGLSVEQYQFVMGEYFSLVPEMLNGAAQKTADQARSALQQVWGTESEYTAGVSAAQRAMHGLPSGLAEEAVQAGLGTNPAFIKIMAALGKEMREDRPPRTGTASPAANVDSLMASEAYRDRKHPQHAAVSAQVRQYFEQQNP</sequence>
<evidence type="ECO:0000313" key="3">
    <source>
        <dbReference type="Proteomes" id="UP000029553"/>
    </source>
</evidence>
<dbReference type="RefSeq" id="WP_034374312.1">
    <property type="nucleotide sequence ID" value="NZ_AWOR01000069.1"/>
</dbReference>
<dbReference type="AlphaFoldDB" id="A0A096F7E7"/>
<evidence type="ECO:0000313" key="2">
    <source>
        <dbReference type="EMBL" id="KGH26276.1"/>
    </source>
</evidence>
<dbReference type="EMBL" id="AWOR01000069">
    <property type="protein sequence ID" value="KGH26276.1"/>
    <property type="molecule type" value="Genomic_DNA"/>
</dbReference>
<evidence type="ECO:0000256" key="1">
    <source>
        <dbReference type="SAM" id="MobiDB-lite"/>
    </source>
</evidence>
<name>A0A096F7E7_COMTE</name>
<feature type="region of interest" description="Disordered" evidence="1">
    <location>
        <begin position="222"/>
        <end position="271"/>
    </location>
</feature>
<organism evidence="2 3">
    <name type="scientific">Comamonas testosteroni</name>
    <name type="common">Pseudomonas testosteroni</name>
    <dbReference type="NCBI Taxonomy" id="285"/>
    <lineage>
        <taxon>Bacteria</taxon>
        <taxon>Pseudomonadati</taxon>
        <taxon>Pseudomonadota</taxon>
        <taxon>Betaproteobacteria</taxon>
        <taxon>Burkholderiales</taxon>
        <taxon>Comamonadaceae</taxon>
        <taxon>Comamonas</taxon>
    </lineage>
</organism>
<gene>
    <name evidence="2" type="ORF">P353_22360</name>
</gene>
<reference evidence="2 3" key="1">
    <citation type="submission" date="2013-09" db="EMBL/GenBank/DDBJ databases">
        <title>High correlation between genotypes and phenotypes of environmental bacteria Comamonas testosteroni strains.</title>
        <authorList>
            <person name="Liu L."/>
            <person name="Zhu W."/>
            <person name="Xia X."/>
            <person name="Xu B."/>
            <person name="Luo M."/>
            <person name="Wang G."/>
        </authorList>
    </citation>
    <scope>NUCLEOTIDE SEQUENCE [LARGE SCALE GENOMIC DNA]</scope>
    <source>
        <strain evidence="2 3">JL40</strain>
    </source>
</reference>
<proteinExistence type="predicted"/>
<accession>A0A096F7E7</accession>
<protein>
    <submittedName>
        <fullName evidence="2">Uncharacterized protein</fullName>
    </submittedName>
</protein>
<dbReference type="Proteomes" id="UP000029553">
    <property type="component" value="Unassembled WGS sequence"/>
</dbReference>
<comment type="caution">
    <text evidence="2">The sequence shown here is derived from an EMBL/GenBank/DDBJ whole genome shotgun (WGS) entry which is preliminary data.</text>
</comment>
<feature type="region of interest" description="Disordered" evidence="1">
    <location>
        <begin position="1"/>
        <end position="54"/>
    </location>
</feature>